<feature type="compositionally biased region" description="Basic and acidic residues" evidence="1">
    <location>
        <begin position="219"/>
        <end position="228"/>
    </location>
</feature>
<sequence>MSAEKATVDPVRLTTWRAREARNANLATDVRLETELYSFLRTRILRSDRVPAFTLGQFWAMDSLCIGAGTPYIVVVYLVFDRVEDRNAGWGHLEASLSVDAVVHFAALSEGLSYITLFFSALSPLVGPMTYAEVQRAVEHYLGWCSNQTAEKPLWSRDLRFITVELVEQSTWSNWLEQRQSAIRACETKGLRLGLGISCEVPCASPPAEEAQTRAGRGRRQEVREIEL</sequence>
<organism evidence="3 4">
    <name type="scientific">Purpureocillium lilacinum</name>
    <name type="common">Paecilomyces lilacinus</name>
    <dbReference type="NCBI Taxonomy" id="33203"/>
    <lineage>
        <taxon>Eukaryota</taxon>
        <taxon>Fungi</taxon>
        <taxon>Dikarya</taxon>
        <taxon>Ascomycota</taxon>
        <taxon>Pezizomycotina</taxon>
        <taxon>Sordariomycetes</taxon>
        <taxon>Hypocreomycetidae</taxon>
        <taxon>Hypocreales</taxon>
        <taxon>Ophiocordycipitaceae</taxon>
        <taxon>Purpureocillium</taxon>
    </lineage>
</organism>
<dbReference type="Proteomes" id="UP000078240">
    <property type="component" value="Unassembled WGS sequence"/>
</dbReference>
<evidence type="ECO:0000313" key="4">
    <source>
        <dbReference type="Proteomes" id="UP000078240"/>
    </source>
</evidence>
<keyword evidence="2" id="KW-1133">Transmembrane helix</keyword>
<gene>
    <name evidence="3" type="ORF">VFPBJ_11771</name>
</gene>
<keyword evidence="2" id="KW-0472">Membrane</keyword>
<evidence type="ECO:0000313" key="3">
    <source>
        <dbReference type="EMBL" id="OAQ57274.1"/>
    </source>
</evidence>
<name>A0A179EVM2_PURLI</name>
<evidence type="ECO:0000256" key="2">
    <source>
        <dbReference type="SAM" id="Phobius"/>
    </source>
</evidence>
<protein>
    <submittedName>
        <fullName evidence="3">Uncharacterized protein</fullName>
    </submittedName>
</protein>
<dbReference type="AlphaFoldDB" id="A0A179EVM2"/>
<feature type="transmembrane region" description="Helical" evidence="2">
    <location>
        <begin position="58"/>
        <end position="80"/>
    </location>
</feature>
<feature type="region of interest" description="Disordered" evidence="1">
    <location>
        <begin position="208"/>
        <end position="228"/>
    </location>
</feature>
<evidence type="ECO:0000256" key="1">
    <source>
        <dbReference type="SAM" id="MobiDB-lite"/>
    </source>
</evidence>
<dbReference type="EMBL" id="LSBH01000130">
    <property type="protein sequence ID" value="OAQ57274.1"/>
    <property type="molecule type" value="Genomic_DNA"/>
</dbReference>
<keyword evidence="2" id="KW-0812">Transmembrane</keyword>
<proteinExistence type="predicted"/>
<comment type="caution">
    <text evidence="3">The sequence shown here is derived from an EMBL/GenBank/DDBJ whole genome shotgun (WGS) entry which is preliminary data.</text>
</comment>
<reference evidence="3 4" key="1">
    <citation type="submission" date="2016-01" db="EMBL/GenBank/DDBJ databases">
        <title>Biosynthesis of antibiotic leucinostatins and their inhibition on Phytophthora in bio-control Purpureocillium lilacinum.</title>
        <authorList>
            <person name="Wang G."/>
            <person name="Liu Z."/>
            <person name="Lin R."/>
            <person name="Li E."/>
            <person name="Mao Z."/>
            <person name="Ling J."/>
            <person name="Yin W."/>
            <person name="Xie B."/>
        </authorList>
    </citation>
    <scope>NUCLEOTIDE SEQUENCE [LARGE SCALE GENOMIC DNA]</scope>
    <source>
        <strain evidence="3">PLBJ-1</strain>
    </source>
</reference>
<accession>A0A179EVM2</accession>